<dbReference type="GO" id="GO:0036503">
    <property type="term" value="P:ERAD pathway"/>
    <property type="evidence" value="ECO:0007669"/>
    <property type="project" value="TreeGrafter"/>
</dbReference>
<dbReference type="Gene3D" id="3.10.20.90">
    <property type="entry name" value="Phosphatidylinositol 3-kinase Catalytic Subunit, Chain A, domain 1"/>
    <property type="match status" value="3"/>
</dbReference>
<dbReference type="Pfam" id="PF14555">
    <property type="entry name" value="UBA_4"/>
    <property type="match status" value="1"/>
</dbReference>
<dbReference type="Pfam" id="PF21021">
    <property type="entry name" value="FAF1"/>
    <property type="match status" value="2"/>
</dbReference>
<evidence type="ECO:0000259" key="4">
    <source>
        <dbReference type="PROSITE" id="PS50053"/>
    </source>
</evidence>
<dbReference type="SMART" id="SM00594">
    <property type="entry name" value="UAS"/>
    <property type="match status" value="2"/>
</dbReference>
<dbReference type="PANTHER" id="PTHR23322">
    <property type="entry name" value="FAS-ASSOCIATED PROTEIN"/>
    <property type="match status" value="1"/>
</dbReference>
<dbReference type="InterPro" id="IPR000626">
    <property type="entry name" value="Ubiquitin-like_dom"/>
</dbReference>
<dbReference type="InterPro" id="IPR050730">
    <property type="entry name" value="UBX_domain-protein"/>
</dbReference>
<sequence length="1072" mass="123661">KERKKITMAEIGDHQPFQSDTTDDSWQKQIRPTSKDFPSDDENDDGNKSDVCSNVSTDDDFYDEMMTLSTEKQDHLIPDRCTDQVAALENFNKVFQRRYNSCPVIYIGSLQEAVQEAFKVPVFKDRRPLCLYIHNDHSVYANLFCSQLLCCDIVIEFLLNNYVFWAWDSTFESNKKMFIDLCRQAFDASTADRFRLFMNSVDCFPLLAVFYHDKYGEYVIYKVVDGKKVSLDDIVQGLIRAKDLFEKGEQDMENYKLLPKDEISIPFCQFGIDMQTSRHPSHQAFPQNMNHKMGFQVSKHHFSIMSQSSLSSNRQYGNTFSPSNFLMNRNLNDDEAEDFDEQALDNEDIPQRQHQQKVYNEQQKSDKHDDDDDDNEDDDKTPIKSSVCSMSESREQILADFQACTGLENMEECIHCLNQYDWNLMNAVLAVNQTIGSSGTDNLSPRTAAAIAATTTTMPTTSLSKNTILKIPSSDDDEEELKVIKTYPSNSTTTRRSTTEETSSKANKTASFSVTSLKTRNSGGRTRDLRFSVEYGDRTENITISDQDTVFQLKEKIARKLNIPANKQNFLNWKHRHDDNMRLKEFNLPTDNDIHLVASTTSTISQTNRRHDNHTTPSFSNSDFPITVLCNDKSGRSIPYDLRLPENTTIAEIKKRIEQLTELPVKDQEWRGLNGSKDTDPLYSSGIKPKATLLVQRTAISPVKIDSKNSHASNNSDDEHSVMEIEDSDNTSFDDVMFTSTREPLIPDRCTNELSGLENFIRVFQKRYMTSGPILYMGSLESAIQGSLYSPIGQRRPLAIYLHHDRSICANVFCSQVLCSDTIVEYLENNYVLWAWDLTFDSNRIRFIESLKKHVSTAYATRFHTMDIESFPLIVIVARQRGNLEVINIIEGNTTPDEVLNNLIQSHEIFEEHRRRDLKEETSRETRENLKRQQEEEYKASLAADFAKQKQRIEDEKKVKEQEYAEEHEKNQRLAIQKQCQAKLPAEPNESDKDITKLKIRLPDDKDTLVRRFRIKDTLQTLFDYLTSKGHMFGEYKLLSIHPRRDLTALNKSDTLEQWKLYPQVQLILETL</sequence>
<dbReference type="EMBL" id="CAJNOQ010005493">
    <property type="protein sequence ID" value="CAF1100538.1"/>
    <property type="molecule type" value="Genomic_DNA"/>
</dbReference>
<gene>
    <name evidence="5" type="ORF">GPM918_LOCUS18723</name>
    <name evidence="6" type="ORF">SRO942_LOCUS18720</name>
</gene>
<feature type="region of interest" description="Disordered" evidence="2">
    <location>
        <begin position="1"/>
        <end position="55"/>
    </location>
</feature>
<name>A0A814P324_9BILA</name>
<evidence type="ECO:0008006" key="8">
    <source>
        <dbReference type="Google" id="ProtNLM"/>
    </source>
</evidence>
<feature type="compositionally biased region" description="Polar residues" evidence="2">
    <location>
        <begin position="352"/>
        <end position="362"/>
    </location>
</feature>
<dbReference type="Proteomes" id="UP000663829">
    <property type="component" value="Unassembled WGS sequence"/>
</dbReference>
<dbReference type="InterPro" id="IPR049483">
    <property type="entry name" value="FAF1_2-like_UAS"/>
</dbReference>
<dbReference type="InterPro" id="IPR036249">
    <property type="entry name" value="Thioredoxin-like_sf"/>
</dbReference>
<dbReference type="Gene3D" id="1.10.8.10">
    <property type="entry name" value="DNA helicase RuvA subunit, C-terminal domain"/>
    <property type="match status" value="1"/>
</dbReference>
<dbReference type="SMART" id="SM00166">
    <property type="entry name" value="UBX"/>
    <property type="match status" value="1"/>
</dbReference>
<feature type="coiled-coil region" evidence="1">
    <location>
        <begin position="916"/>
        <end position="970"/>
    </location>
</feature>
<dbReference type="GO" id="GO:0005783">
    <property type="term" value="C:endoplasmic reticulum"/>
    <property type="evidence" value="ECO:0007669"/>
    <property type="project" value="TreeGrafter"/>
</dbReference>
<dbReference type="SMART" id="SM00213">
    <property type="entry name" value="UBQ"/>
    <property type="match status" value="2"/>
</dbReference>
<feature type="compositionally biased region" description="Basic and acidic residues" evidence="2">
    <location>
        <begin position="1"/>
        <end position="13"/>
    </location>
</feature>
<dbReference type="GO" id="GO:0043130">
    <property type="term" value="F:ubiquitin binding"/>
    <property type="evidence" value="ECO:0007669"/>
    <property type="project" value="TreeGrafter"/>
</dbReference>
<evidence type="ECO:0000256" key="1">
    <source>
        <dbReference type="SAM" id="Coils"/>
    </source>
</evidence>
<dbReference type="PROSITE" id="PS50053">
    <property type="entry name" value="UBIQUITIN_2"/>
    <property type="match status" value="1"/>
</dbReference>
<dbReference type="Proteomes" id="UP000681722">
    <property type="component" value="Unassembled WGS sequence"/>
</dbReference>
<dbReference type="GO" id="GO:0005634">
    <property type="term" value="C:nucleus"/>
    <property type="evidence" value="ECO:0007669"/>
    <property type="project" value="TreeGrafter"/>
</dbReference>
<dbReference type="InterPro" id="IPR029071">
    <property type="entry name" value="Ubiquitin-like_domsf"/>
</dbReference>
<evidence type="ECO:0000256" key="2">
    <source>
        <dbReference type="SAM" id="MobiDB-lite"/>
    </source>
</evidence>
<dbReference type="Pfam" id="PF00240">
    <property type="entry name" value="ubiquitin"/>
    <property type="match status" value="1"/>
</dbReference>
<feature type="region of interest" description="Disordered" evidence="2">
    <location>
        <begin position="488"/>
        <end position="510"/>
    </location>
</feature>
<evidence type="ECO:0000259" key="3">
    <source>
        <dbReference type="PROSITE" id="PS50033"/>
    </source>
</evidence>
<dbReference type="InterPro" id="IPR006577">
    <property type="entry name" value="UAS"/>
</dbReference>
<protein>
    <recommendedName>
        <fullName evidence="8">UBX domain-containing protein</fullName>
    </recommendedName>
</protein>
<dbReference type="Gene3D" id="3.40.30.10">
    <property type="entry name" value="Glutaredoxin"/>
    <property type="match status" value="2"/>
</dbReference>
<dbReference type="PANTHER" id="PTHR23322:SF96">
    <property type="entry name" value="FAS-ASSOCIATED FACTOR 1"/>
    <property type="match status" value="1"/>
</dbReference>
<feature type="compositionally biased region" description="Acidic residues" evidence="2">
    <location>
        <begin position="369"/>
        <end position="379"/>
    </location>
</feature>
<evidence type="ECO:0000313" key="6">
    <source>
        <dbReference type="EMBL" id="CAF3865496.1"/>
    </source>
</evidence>
<dbReference type="PROSITE" id="PS50033">
    <property type="entry name" value="UBX"/>
    <property type="match status" value="1"/>
</dbReference>
<keyword evidence="7" id="KW-1185">Reference proteome</keyword>
<dbReference type="EMBL" id="CAJOBC010005493">
    <property type="protein sequence ID" value="CAF3865496.1"/>
    <property type="molecule type" value="Genomic_DNA"/>
</dbReference>
<dbReference type="SUPFAM" id="SSF54236">
    <property type="entry name" value="Ubiquitin-like"/>
    <property type="match status" value="3"/>
</dbReference>
<comment type="caution">
    <text evidence="5">The sequence shown here is derived from an EMBL/GenBank/DDBJ whole genome shotgun (WGS) entry which is preliminary data.</text>
</comment>
<reference evidence="5" key="1">
    <citation type="submission" date="2021-02" db="EMBL/GenBank/DDBJ databases">
        <authorList>
            <person name="Nowell W R."/>
        </authorList>
    </citation>
    <scope>NUCLEOTIDE SEQUENCE</scope>
</reference>
<dbReference type="AlphaFoldDB" id="A0A814P324"/>
<dbReference type="SUPFAM" id="SSF52833">
    <property type="entry name" value="Thioredoxin-like"/>
    <property type="match status" value="1"/>
</dbReference>
<feature type="non-terminal residue" evidence="5">
    <location>
        <position position="1"/>
    </location>
</feature>
<evidence type="ECO:0000313" key="5">
    <source>
        <dbReference type="EMBL" id="CAF1100538.1"/>
    </source>
</evidence>
<accession>A0A814P324</accession>
<organism evidence="5 7">
    <name type="scientific">Didymodactylos carnosus</name>
    <dbReference type="NCBI Taxonomy" id="1234261"/>
    <lineage>
        <taxon>Eukaryota</taxon>
        <taxon>Metazoa</taxon>
        <taxon>Spiralia</taxon>
        <taxon>Gnathifera</taxon>
        <taxon>Rotifera</taxon>
        <taxon>Eurotatoria</taxon>
        <taxon>Bdelloidea</taxon>
        <taxon>Philodinida</taxon>
        <taxon>Philodinidae</taxon>
        <taxon>Didymodactylos</taxon>
    </lineage>
</organism>
<dbReference type="OrthoDB" id="1920064at2759"/>
<dbReference type="CDD" id="cd17039">
    <property type="entry name" value="Ubl_ubiquitin_like"/>
    <property type="match status" value="1"/>
</dbReference>
<evidence type="ECO:0000313" key="7">
    <source>
        <dbReference type="Proteomes" id="UP000663829"/>
    </source>
</evidence>
<dbReference type="InterPro" id="IPR001012">
    <property type="entry name" value="UBX_dom"/>
</dbReference>
<dbReference type="Pfam" id="PF00789">
    <property type="entry name" value="UBX"/>
    <property type="match status" value="1"/>
</dbReference>
<feature type="domain" description="Ubiquitin-like" evidence="4">
    <location>
        <begin position="527"/>
        <end position="603"/>
    </location>
</feature>
<feature type="domain" description="UBX" evidence="3">
    <location>
        <begin position="991"/>
        <end position="1069"/>
    </location>
</feature>
<feature type="region of interest" description="Disordered" evidence="2">
    <location>
        <begin position="347"/>
        <end position="389"/>
    </location>
</feature>
<keyword evidence="1" id="KW-0175">Coiled coil</keyword>
<proteinExistence type="predicted"/>